<protein>
    <recommendedName>
        <fullName evidence="3">Ferredoxin</fullName>
    </recommendedName>
</protein>
<evidence type="ECO:0000256" key="1">
    <source>
        <dbReference type="ARBA" id="ARBA00001966"/>
    </source>
</evidence>
<comment type="caution">
    <text evidence="9">The sequence shown here is derived from an EMBL/GenBank/DDBJ whole genome shotgun (WGS) entry which is preliminary data.</text>
</comment>
<reference evidence="9" key="2">
    <citation type="journal article" date="2021" name="Sci. Rep.">
        <title>The distribution of antibiotic resistance genes in chicken gut microbiota commensals.</title>
        <authorList>
            <person name="Juricova H."/>
            <person name="Matiasovicova J."/>
            <person name="Kubasova T."/>
            <person name="Cejkova D."/>
            <person name="Rychlik I."/>
        </authorList>
    </citation>
    <scope>NUCLEOTIDE SEQUENCE</scope>
    <source>
        <strain evidence="9">An559</strain>
    </source>
</reference>
<evidence type="ECO:0000259" key="8">
    <source>
        <dbReference type="PROSITE" id="PS51379"/>
    </source>
</evidence>
<evidence type="ECO:0000256" key="2">
    <source>
        <dbReference type="ARBA" id="ARBA00003532"/>
    </source>
</evidence>
<dbReference type="Gene3D" id="3.40.50.360">
    <property type="match status" value="1"/>
</dbReference>
<dbReference type="InterPro" id="IPR050157">
    <property type="entry name" value="PSI_iron-sulfur_center"/>
</dbReference>
<dbReference type="PROSITE" id="PS51379">
    <property type="entry name" value="4FE4S_FER_2"/>
    <property type="match status" value="2"/>
</dbReference>
<dbReference type="RefSeq" id="WP_204445473.1">
    <property type="nucleotide sequence ID" value="NZ_JACJKY010000006.1"/>
</dbReference>
<keyword evidence="7" id="KW-0411">Iron-sulfur</keyword>
<feature type="domain" description="4Fe-4S ferredoxin-type" evidence="8">
    <location>
        <begin position="174"/>
        <end position="203"/>
    </location>
</feature>
<reference evidence="9" key="1">
    <citation type="submission" date="2020-08" db="EMBL/GenBank/DDBJ databases">
        <authorList>
            <person name="Cejkova D."/>
            <person name="Kubasova T."/>
            <person name="Jahodarova E."/>
            <person name="Rychlik I."/>
        </authorList>
    </citation>
    <scope>NUCLEOTIDE SEQUENCE</scope>
    <source>
        <strain evidence="9">An559</strain>
    </source>
</reference>
<sequence>MIFYFSGTGNSRWVAQTLASMINDTASDISKIEVIPPLTDEQQIGLVFPIYAWGAPEPVVSFAKKLQQTGAFTFGICTCGADAGMALRKLSKNFHLDSCYSLMMPNNYIIGGTNMDVEKKENCIQKIKSASAALQIITQEITQKKPVYRVEEGAFPRLKSSIANWGFNHFAKTTKPFYTTDACTGCGLCEKNCPAHTITLHDKKPVWDKSCFQCLRCIHECPAAAIQYGASTANKGRYTIQKYL</sequence>
<keyword evidence="4" id="KW-0004">4Fe-4S</keyword>
<dbReference type="GO" id="GO:0046872">
    <property type="term" value="F:metal ion binding"/>
    <property type="evidence" value="ECO:0007669"/>
    <property type="project" value="UniProtKB-KW"/>
</dbReference>
<evidence type="ECO:0000256" key="5">
    <source>
        <dbReference type="ARBA" id="ARBA00022723"/>
    </source>
</evidence>
<evidence type="ECO:0000256" key="3">
    <source>
        <dbReference type="ARBA" id="ARBA00013529"/>
    </source>
</evidence>
<proteinExistence type="predicted"/>
<gene>
    <name evidence="9" type="ORF">H6A12_05015</name>
</gene>
<dbReference type="InterPro" id="IPR029039">
    <property type="entry name" value="Flavoprotein-like_sf"/>
</dbReference>
<evidence type="ECO:0000256" key="6">
    <source>
        <dbReference type="ARBA" id="ARBA00023004"/>
    </source>
</evidence>
<keyword evidence="5" id="KW-0479">Metal-binding</keyword>
<dbReference type="Gene3D" id="3.30.70.20">
    <property type="match status" value="1"/>
</dbReference>
<dbReference type="Pfam" id="PF13187">
    <property type="entry name" value="Fer4_9"/>
    <property type="match status" value="1"/>
</dbReference>
<comment type="cofactor">
    <cofactor evidence="1">
        <name>[4Fe-4S] cluster</name>
        <dbReference type="ChEBI" id="CHEBI:49883"/>
    </cofactor>
</comment>
<dbReference type="PROSITE" id="PS00198">
    <property type="entry name" value="4FE4S_FER_1"/>
    <property type="match status" value="2"/>
</dbReference>
<dbReference type="AlphaFoldDB" id="A0A939BDR0"/>
<dbReference type="InterPro" id="IPR047964">
    <property type="entry name" value="EFR1-like"/>
</dbReference>
<dbReference type="EMBL" id="JACJKY010000006">
    <property type="protein sequence ID" value="MBM6920515.1"/>
    <property type="molecule type" value="Genomic_DNA"/>
</dbReference>
<dbReference type="InterPro" id="IPR017896">
    <property type="entry name" value="4Fe4S_Fe-S-bd"/>
</dbReference>
<dbReference type="SUPFAM" id="SSF54862">
    <property type="entry name" value="4Fe-4S ferredoxins"/>
    <property type="match status" value="1"/>
</dbReference>
<evidence type="ECO:0000313" key="10">
    <source>
        <dbReference type="Proteomes" id="UP000774750"/>
    </source>
</evidence>
<evidence type="ECO:0000256" key="4">
    <source>
        <dbReference type="ARBA" id="ARBA00022485"/>
    </source>
</evidence>
<evidence type="ECO:0000313" key="9">
    <source>
        <dbReference type="EMBL" id="MBM6920515.1"/>
    </source>
</evidence>
<dbReference type="InterPro" id="IPR017900">
    <property type="entry name" value="4Fe4S_Fe_S_CS"/>
</dbReference>
<dbReference type="PANTHER" id="PTHR24960">
    <property type="entry name" value="PHOTOSYSTEM I IRON-SULFUR CENTER-RELATED"/>
    <property type="match status" value="1"/>
</dbReference>
<dbReference type="GO" id="GO:0051539">
    <property type="term" value="F:4 iron, 4 sulfur cluster binding"/>
    <property type="evidence" value="ECO:0007669"/>
    <property type="project" value="UniProtKB-KW"/>
</dbReference>
<evidence type="ECO:0000256" key="7">
    <source>
        <dbReference type="ARBA" id="ARBA00023014"/>
    </source>
</evidence>
<organism evidence="9 10">
    <name type="scientific">Merdimmobilis hominis</name>
    <dbReference type="NCBI Taxonomy" id="2897707"/>
    <lineage>
        <taxon>Bacteria</taxon>
        <taxon>Bacillati</taxon>
        <taxon>Bacillota</taxon>
        <taxon>Clostridia</taxon>
        <taxon>Eubacteriales</taxon>
        <taxon>Oscillospiraceae</taxon>
        <taxon>Merdimmobilis</taxon>
    </lineage>
</organism>
<dbReference type="SUPFAM" id="SSF52218">
    <property type="entry name" value="Flavoproteins"/>
    <property type="match status" value="1"/>
</dbReference>
<name>A0A939BDR0_9FIRM</name>
<keyword evidence="6" id="KW-0408">Iron</keyword>
<keyword evidence="10" id="KW-1185">Reference proteome</keyword>
<comment type="function">
    <text evidence="2">Ferredoxins are iron-sulfur proteins that transfer electrons in a wide variety of metabolic reactions.</text>
</comment>
<dbReference type="PANTHER" id="PTHR24960:SF79">
    <property type="entry name" value="PHOTOSYSTEM I IRON-SULFUR CENTER"/>
    <property type="match status" value="1"/>
</dbReference>
<feature type="domain" description="4Fe-4S ferredoxin-type" evidence="8">
    <location>
        <begin position="204"/>
        <end position="231"/>
    </location>
</feature>
<dbReference type="Proteomes" id="UP000774750">
    <property type="component" value="Unassembled WGS sequence"/>
</dbReference>
<dbReference type="NCBIfam" id="NF038196">
    <property type="entry name" value="ferrodoxin_EFR1"/>
    <property type="match status" value="1"/>
</dbReference>
<accession>A0A939BDR0</accession>